<evidence type="ECO:0000256" key="3">
    <source>
        <dbReference type="ARBA" id="ARBA00023277"/>
    </source>
</evidence>
<protein>
    <submittedName>
        <fullName evidence="5">Uncharacterized protein</fullName>
    </submittedName>
</protein>
<proteinExistence type="inferred from homology"/>
<keyword evidence="3" id="KW-0119">Carbohydrate metabolism</keyword>
<dbReference type="SUPFAM" id="SSF51445">
    <property type="entry name" value="(Trans)glycosidases"/>
    <property type="match status" value="1"/>
</dbReference>
<comment type="catalytic activity">
    <reaction evidence="4">
        <text>alpha-D-galactosyl-(1-&gt;3)-1D-myo-inositol + sucrose = raffinose + myo-inositol</text>
        <dbReference type="Rhea" id="RHEA:20161"/>
        <dbReference type="ChEBI" id="CHEBI:16634"/>
        <dbReference type="ChEBI" id="CHEBI:17268"/>
        <dbReference type="ChEBI" id="CHEBI:17505"/>
        <dbReference type="ChEBI" id="CHEBI:17992"/>
        <dbReference type="EC" id="2.4.1.82"/>
    </reaction>
</comment>
<dbReference type="Gene3D" id="3.20.20.70">
    <property type="entry name" value="Aldolase class I"/>
    <property type="match status" value="1"/>
</dbReference>
<name>A0A2S4PX83_9PEZI</name>
<dbReference type="Pfam" id="PF05691">
    <property type="entry name" value="Raffinose_syn"/>
    <property type="match status" value="1"/>
</dbReference>
<dbReference type="FunFam" id="3.20.20.70:FF:000222">
    <property type="entry name" value="Raffinose synthase Sip1 protein"/>
    <property type="match status" value="1"/>
</dbReference>
<dbReference type="InterPro" id="IPR008811">
    <property type="entry name" value="Glycosyl_hydrolases_36"/>
</dbReference>
<dbReference type="STRING" id="225359.A0A2S4PX83"/>
<comment type="caution">
    <text evidence="5">The sequence shown here is derived from an EMBL/GenBank/DDBJ whole genome shotgun (WGS) entry which is preliminary data.</text>
</comment>
<dbReference type="InterPro" id="IPR013785">
    <property type="entry name" value="Aldolase_TIM"/>
</dbReference>
<evidence type="ECO:0000313" key="6">
    <source>
        <dbReference type="Proteomes" id="UP000237438"/>
    </source>
</evidence>
<dbReference type="EMBL" id="PEDP01000277">
    <property type="protein sequence ID" value="POS86669.1"/>
    <property type="molecule type" value="Genomic_DNA"/>
</dbReference>
<feature type="non-terminal residue" evidence="5">
    <location>
        <position position="864"/>
    </location>
</feature>
<evidence type="ECO:0000256" key="2">
    <source>
        <dbReference type="ARBA" id="ARBA00007240"/>
    </source>
</evidence>
<evidence type="ECO:0000256" key="4">
    <source>
        <dbReference type="ARBA" id="ARBA00049426"/>
    </source>
</evidence>
<accession>A0A2S4PX83</accession>
<sequence length="864" mass="96901">MKTFISSFPPVGKVSVVDSTSIVFFVLLEVEDISNNFEWHASLSYSDIETEDWVEKPLSFVPKISDQLVAFPQIKTELEVRRLLFNTSLSVHHASKFTIKFRNDLKQPWKSSRDTLGIPDGIIVIKSKPYRDDPQSDLGRYIHGLNPLFQTKKCSGKKPNDLLWYIEAPIEAAEEEVSKIRDIDLGAPWGENKVLRWMAIVRNETPWLAPRQGTNRFELDKEAVICSFLNNLGKHLILLAISGIGDVTTLFTSNDKGNVVLRVRNDGAKSSIFRVIVGIGDDFESTITSVMDYATDMITDLEGKNKSQKTSLDVISKDKELKNYSHEDWYDGLTFCTWNALGQKLTMEKIVSAAKSLALNKINVTNFIIDDNWQSLDYKGNNQYQHGWIEFEADKKNFPRGLKYTVNCIREQQPSIKNIAVWHAILGYWGGLAPNGKLAKTYKTVEVVRTDPDKKNLPIDGKMTVVAKEDVTKLYDEFYRFLSSCGINAVKTDVQSMLDQFVSAEARRNLITAYLDAWILSASNHFGLKAISCMSQTPQSLFYSHMPLNKPRFLIRNSDDFYPEIPASHPWHIFSNAHNSLFTRHLNCLPDWDMFQTIHSYSGYHAAARCVSGGPICITDVPGEHDLSLIDQITSLTPNGRTIILRPSMIGRSLDQYTKYDDCKLLQIGTNHGETGIIGCFNTSQQSCSELIPLCNFPAVKNESQYIVRAHSSGIISKPLQLSDSDPLLCVSLGTRGFDIISAFPLTKIVNKNKDDEISIAILGLLGKMTGAAAVIKTCTLRLENEIILIKTRLKALGILGIYISSLTNSLTRQSLKASILGMRLPADTIKVSEVDAHVIEIDVAKAWQKLHLSCGEENEVEIK</sequence>
<gene>
    <name evidence="5" type="ORF">EPUL_001107</name>
</gene>
<dbReference type="OrthoDB" id="4664297at2759"/>
<comment type="similarity">
    <text evidence="2">Belongs to the glycosyl hydrolases 36 family.</text>
</comment>
<organism evidence="5 6">
    <name type="scientific">Erysiphe pulchra</name>
    <dbReference type="NCBI Taxonomy" id="225359"/>
    <lineage>
        <taxon>Eukaryota</taxon>
        <taxon>Fungi</taxon>
        <taxon>Dikarya</taxon>
        <taxon>Ascomycota</taxon>
        <taxon>Pezizomycotina</taxon>
        <taxon>Leotiomycetes</taxon>
        <taxon>Erysiphales</taxon>
        <taxon>Erysiphaceae</taxon>
        <taxon>Erysiphe</taxon>
    </lineage>
</organism>
<dbReference type="GO" id="GO:0047274">
    <property type="term" value="F:galactinol-sucrose galactosyltransferase activity"/>
    <property type="evidence" value="ECO:0007669"/>
    <property type="project" value="UniProtKB-EC"/>
</dbReference>
<comment type="catalytic activity">
    <reaction evidence="1">
        <text>Hydrolysis of terminal, non-reducing alpha-D-galactose residues in alpha-D-galactosides, including galactose oligosaccharides, galactomannans and galactolipids.</text>
        <dbReference type="EC" id="3.2.1.22"/>
    </reaction>
</comment>
<evidence type="ECO:0000313" key="5">
    <source>
        <dbReference type="EMBL" id="POS86669.1"/>
    </source>
</evidence>
<reference evidence="5 6" key="1">
    <citation type="submission" date="2017-10" db="EMBL/GenBank/DDBJ databases">
        <title>Development of genomic resources for the powdery mildew, Erysiphe pulchra.</title>
        <authorList>
            <person name="Wadl P.A."/>
            <person name="Mack B.M."/>
            <person name="Moore G."/>
            <person name="Beltz S.B."/>
        </authorList>
    </citation>
    <scope>NUCLEOTIDE SEQUENCE [LARGE SCALE GENOMIC DNA]</scope>
    <source>
        <strain evidence="5">Cflorida</strain>
    </source>
</reference>
<keyword evidence="6" id="KW-1185">Reference proteome</keyword>
<dbReference type="PANTHER" id="PTHR31268:SF32">
    <property type="entry name" value="GALACTINOL--SUCROSE GALACTOSYLTRANSFERASE 2-RELATED"/>
    <property type="match status" value="1"/>
</dbReference>
<evidence type="ECO:0000256" key="1">
    <source>
        <dbReference type="ARBA" id="ARBA00001255"/>
    </source>
</evidence>
<dbReference type="Proteomes" id="UP000237438">
    <property type="component" value="Unassembled WGS sequence"/>
</dbReference>
<dbReference type="GO" id="GO:0004557">
    <property type="term" value="F:alpha-galactosidase activity"/>
    <property type="evidence" value="ECO:0007669"/>
    <property type="project" value="UniProtKB-EC"/>
</dbReference>
<dbReference type="InterPro" id="IPR017853">
    <property type="entry name" value="GH"/>
</dbReference>
<dbReference type="AlphaFoldDB" id="A0A2S4PX83"/>
<dbReference type="PANTHER" id="PTHR31268">
    <property type="match status" value="1"/>
</dbReference>